<evidence type="ECO:0000313" key="1">
    <source>
        <dbReference type="EMBL" id="EDU98789.1"/>
    </source>
</evidence>
<organism evidence="1 2">
    <name type="scientific">Phocaeicola coprocola DSM 17136</name>
    <dbReference type="NCBI Taxonomy" id="470145"/>
    <lineage>
        <taxon>Bacteria</taxon>
        <taxon>Pseudomonadati</taxon>
        <taxon>Bacteroidota</taxon>
        <taxon>Bacteroidia</taxon>
        <taxon>Bacteroidales</taxon>
        <taxon>Bacteroidaceae</taxon>
        <taxon>Phocaeicola</taxon>
    </lineage>
</organism>
<dbReference type="HOGENOM" id="CLU_147176_0_0_10"/>
<name>B3JQD5_9BACT</name>
<gene>
    <name evidence="1" type="ORF">BACCOP_04093</name>
</gene>
<proteinExistence type="predicted"/>
<protein>
    <submittedName>
        <fullName evidence="1">Uncharacterized protein</fullName>
    </submittedName>
</protein>
<dbReference type="eggNOG" id="ENOG5034AQQ">
    <property type="taxonomic scope" value="Bacteria"/>
</dbReference>
<reference evidence="1 2" key="1">
    <citation type="submission" date="2008-04" db="EMBL/GenBank/DDBJ databases">
        <title>Draft genome sequence of Bacteroides coprocola (DSM 17136).</title>
        <authorList>
            <person name="Sudarsanam P."/>
            <person name="Ley R."/>
            <person name="Guruge J."/>
            <person name="Turnbaugh P.J."/>
            <person name="Mahowald M."/>
            <person name="Liep D."/>
            <person name="Gordon J."/>
        </authorList>
    </citation>
    <scope>NUCLEOTIDE SEQUENCE [LARGE SCALE GENOMIC DNA]</scope>
    <source>
        <strain evidence="1 2">DSM 17136</strain>
    </source>
</reference>
<dbReference type="AlphaFoldDB" id="B3JQD5"/>
<reference evidence="1 2" key="2">
    <citation type="submission" date="2008-04" db="EMBL/GenBank/DDBJ databases">
        <authorList>
            <person name="Fulton L."/>
            <person name="Clifton S."/>
            <person name="Fulton B."/>
            <person name="Xu J."/>
            <person name="Minx P."/>
            <person name="Pepin K.H."/>
            <person name="Johnson M."/>
            <person name="Thiruvilangam P."/>
            <person name="Bhonagiri V."/>
            <person name="Nash W.E."/>
            <person name="Mardis E.R."/>
            <person name="Wilson R.K."/>
        </authorList>
    </citation>
    <scope>NUCLEOTIDE SEQUENCE [LARGE SCALE GENOMIC DNA]</scope>
    <source>
        <strain evidence="1 2">DSM 17136</strain>
    </source>
</reference>
<dbReference type="Proteomes" id="UP000003146">
    <property type="component" value="Unassembled WGS sequence"/>
</dbReference>
<evidence type="ECO:0000313" key="2">
    <source>
        <dbReference type="Proteomes" id="UP000003146"/>
    </source>
</evidence>
<dbReference type="EMBL" id="ABIY02000126">
    <property type="protein sequence ID" value="EDU98789.1"/>
    <property type="molecule type" value="Genomic_DNA"/>
</dbReference>
<accession>B3JQD5</accession>
<sequence>MDIRFPVYLCHIKKTKEVVMKRIKRKFHYIAAVLSLIFTLSSCEYVGLGIEIGNGTNSYHESTDYLCSRIWTDEWTDEYGVYYYQEICFYPNNTGVDYLYSQDRYGNRQESSLNFGWDWWDSNYTSIRFNYGNRYSYMENIAMGGNQLNCLLDGYPAYFIGK</sequence>
<dbReference type="STRING" id="470145.BACCOP_04093"/>
<comment type="caution">
    <text evidence="1">The sequence shown here is derived from an EMBL/GenBank/DDBJ whole genome shotgun (WGS) entry which is preliminary data.</text>
</comment>